<dbReference type="InterPro" id="IPR010768">
    <property type="entry name" value="GATase1-like"/>
</dbReference>
<dbReference type="AlphaFoldDB" id="A0A1M4ZW33"/>
<dbReference type="STRING" id="1484053.SAMN05444274_10493"/>
<dbReference type="Pfam" id="PF07090">
    <property type="entry name" value="GATase1_like"/>
    <property type="match status" value="1"/>
</dbReference>
<evidence type="ECO:0000259" key="1">
    <source>
        <dbReference type="Pfam" id="PF07090"/>
    </source>
</evidence>
<keyword evidence="3" id="KW-1185">Reference proteome</keyword>
<organism evidence="2 3">
    <name type="scientific">Mariniphaga anaerophila</name>
    <dbReference type="NCBI Taxonomy" id="1484053"/>
    <lineage>
        <taxon>Bacteria</taxon>
        <taxon>Pseudomonadati</taxon>
        <taxon>Bacteroidota</taxon>
        <taxon>Bacteroidia</taxon>
        <taxon>Marinilabiliales</taxon>
        <taxon>Prolixibacteraceae</taxon>
        <taxon>Mariniphaga</taxon>
    </lineage>
</organism>
<dbReference type="SUPFAM" id="SSF52317">
    <property type="entry name" value="Class I glutamine amidotransferase-like"/>
    <property type="match status" value="1"/>
</dbReference>
<dbReference type="OrthoDB" id="9781333at2"/>
<sequence length="259" mass="29893">MAKIYYVGDWAVLMGPVFAESPFNYEYKGIDIFNYGEWLMKAFQSSNEHYVKSVPAWDFYKMGPGEYEKVLEEFDVVVFSDIEAKNFQLAPNFFDRDKMGKGILTMPDRCRLTNDWVKSGKSIMFMGGWLSFSGEIGKGGWGRTRLKEIIPVECLETDDLVESTEGFFPVADKNREQTFGSINLNEMPPILGYNQTKEREGFDTILRIKETGDPLLVYGEIEKGKVLAYMSDPAPHWGCNFVYWEHYNAFWLKCLDLIL</sequence>
<name>A0A1M4ZW33_9BACT</name>
<accession>A0A1M4ZW33</accession>
<protein>
    <submittedName>
        <fullName evidence="2">Uncharacterized membrane protein</fullName>
    </submittedName>
</protein>
<gene>
    <name evidence="2" type="ORF">SAMN05444274_10493</name>
</gene>
<dbReference type="InterPro" id="IPR029062">
    <property type="entry name" value="Class_I_gatase-like"/>
</dbReference>
<dbReference type="EMBL" id="FQUM01000004">
    <property type="protein sequence ID" value="SHF22195.1"/>
    <property type="molecule type" value="Genomic_DNA"/>
</dbReference>
<evidence type="ECO:0000313" key="3">
    <source>
        <dbReference type="Proteomes" id="UP000184164"/>
    </source>
</evidence>
<dbReference type="RefSeq" id="WP_073001062.1">
    <property type="nucleotide sequence ID" value="NZ_FQUM01000004.1"/>
</dbReference>
<dbReference type="Proteomes" id="UP000184164">
    <property type="component" value="Unassembled WGS sequence"/>
</dbReference>
<evidence type="ECO:0000313" key="2">
    <source>
        <dbReference type="EMBL" id="SHF22195.1"/>
    </source>
</evidence>
<feature type="domain" description="Putative glutamine amidotransferase" evidence="1">
    <location>
        <begin position="36"/>
        <end position="258"/>
    </location>
</feature>
<dbReference type="Gene3D" id="3.40.50.880">
    <property type="match status" value="1"/>
</dbReference>
<proteinExistence type="predicted"/>
<reference evidence="2 3" key="1">
    <citation type="submission" date="2016-11" db="EMBL/GenBank/DDBJ databases">
        <authorList>
            <person name="Jaros S."/>
            <person name="Januszkiewicz K."/>
            <person name="Wedrychowicz H."/>
        </authorList>
    </citation>
    <scope>NUCLEOTIDE SEQUENCE [LARGE SCALE GENOMIC DNA]</scope>
    <source>
        <strain evidence="2 3">DSM 26910</strain>
    </source>
</reference>